<evidence type="ECO:0000256" key="3">
    <source>
        <dbReference type="ARBA" id="ARBA00014376"/>
    </source>
</evidence>
<feature type="domain" description="Flagellar basal body rod protein N-terminal" evidence="7">
    <location>
        <begin position="12"/>
        <end position="40"/>
    </location>
</feature>
<evidence type="ECO:0000313" key="8">
    <source>
        <dbReference type="EMBL" id="OYD59801.1"/>
    </source>
</evidence>
<gene>
    <name evidence="8" type="ORF">CGZ90_02875</name>
</gene>
<keyword evidence="8" id="KW-0282">Flagellum</keyword>
<dbReference type="InterPro" id="IPR001444">
    <property type="entry name" value="Flag_bb_rod_N"/>
</dbReference>
<dbReference type="EMBL" id="NOII01000001">
    <property type="protein sequence ID" value="OYD59801.1"/>
    <property type="molecule type" value="Genomic_DNA"/>
</dbReference>
<keyword evidence="9" id="KW-1185">Reference proteome</keyword>
<comment type="caution">
    <text evidence="8">The sequence shown here is derived from an EMBL/GenBank/DDBJ whole genome shotgun (WGS) entry which is preliminary data.</text>
</comment>
<name>A0A235FEP6_9BACL</name>
<proteinExistence type="inferred from homology"/>
<protein>
    <recommendedName>
        <fullName evidence="3 6">Flagellar basal body rod protein FlgB</fullName>
    </recommendedName>
</protein>
<evidence type="ECO:0000256" key="6">
    <source>
        <dbReference type="PIRNR" id="PIRNR002889"/>
    </source>
</evidence>
<dbReference type="InterPro" id="IPR006300">
    <property type="entry name" value="FlgB"/>
</dbReference>
<evidence type="ECO:0000259" key="7">
    <source>
        <dbReference type="Pfam" id="PF00460"/>
    </source>
</evidence>
<sequence length="129" mass="14435">MVLLFSSPIIKNLENALNGSAAKQRIINENIANADTPHYKAKSVTFASELETQLSANKSDSRHFEFTGNRNSRVITAERRGGDMNHNGNNVDMDLEMSEMAKNQLYYQTLVQRINGKFNSLKMVVKGGK</sequence>
<evidence type="ECO:0000256" key="1">
    <source>
        <dbReference type="ARBA" id="ARBA00004117"/>
    </source>
</evidence>
<dbReference type="GO" id="GO:0071973">
    <property type="term" value="P:bacterial-type flagellum-dependent cell motility"/>
    <property type="evidence" value="ECO:0007669"/>
    <property type="project" value="InterPro"/>
</dbReference>
<dbReference type="Proteomes" id="UP000215059">
    <property type="component" value="Unassembled WGS sequence"/>
</dbReference>
<dbReference type="Pfam" id="PF00460">
    <property type="entry name" value="Flg_bb_rod"/>
    <property type="match status" value="1"/>
</dbReference>
<comment type="function">
    <text evidence="5 6">Structural component of flagellum, the bacterial motility apparatus. Part of the rod structure of flagellar basal body.</text>
</comment>
<keyword evidence="8" id="KW-0966">Cell projection</keyword>
<evidence type="ECO:0000256" key="4">
    <source>
        <dbReference type="ARBA" id="ARBA00023143"/>
    </source>
</evidence>
<evidence type="ECO:0000313" key="9">
    <source>
        <dbReference type="Proteomes" id="UP000215059"/>
    </source>
</evidence>
<dbReference type="GO" id="GO:0030694">
    <property type="term" value="C:bacterial-type flagellum basal body, rod"/>
    <property type="evidence" value="ECO:0007669"/>
    <property type="project" value="InterPro"/>
</dbReference>
<comment type="subunit">
    <text evidence="6">The basal body constitutes a major portion of the flagellar organelle and consists of a number of rings mounted on a central rod.</text>
</comment>
<dbReference type="PIRSF" id="PIRSF002889">
    <property type="entry name" value="Rod_FlgB"/>
    <property type="match status" value="1"/>
</dbReference>
<dbReference type="NCBIfam" id="TIGR01396">
    <property type="entry name" value="FlgB"/>
    <property type="match status" value="1"/>
</dbReference>
<dbReference type="OrthoDB" id="9792068at2"/>
<dbReference type="AlphaFoldDB" id="A0A235FEP6"/>
<organism evidence="8 9">
    <name type="scientific">Fictibacillus aquaticus</name>
    <dbReference type="NCBI Taxonomy" id="2021314"/>
    <lineage>
        <taxon>Bacteria</taxon>
        <taxon>Bacillati</taxon>
        <taxon>Bacillota</taxon>
        <taxon>Bacilli</taxon>
        <taxon>Bacillales</taxon>
        <taxon>Fictibacillaceae</taxon>
        <taxon>Fictibacillus</taxon>
    </lineage>
</organism>
<evidence type="ECO:0000256" key="2">
    <source>
        <dbReference type="ARBA" id="ARBA00009677"/>
    </source>
</evidence>
<comment type="similarity">
    <text evidence="2 6">Belongs to the flagella basal body rod proteins family.</text>
</comment>
<keyword evidence="4 6" id="KW-0975">Bacterial flagellum</keyword>
<accession>A0A235FEP6</accession>
<reference evidence="8 9" key="1">
    <citation type="submission" date="2017-07" db="EMBL/GenBank/DDBJ databases">
        <title>Fictibacillus sp. nov. GDSW-R2A3 Genome sequencing and assembly.</title>
        <authorList>
            <person name="Mayilraj S."/>
        </authorList>
    </citation>
    <scope>NUCLEOTIDE SEQUENCE [LARGE SCALE GENOMIC DNA]</scope>
    <source>
        <strain evidence="8 9">GDSW-R2A3</strain>
    </source>
</reference>
<evidence type="ECO:0000256" key="5">
    <source>
        <dbReference type="ARBA" id="ARBA00024934"/>
    </source>
</evidence>
<keyword evidence="8" id="KW-0969">Cilium</keyword>
<comment type="subcellular location">
    <subcellularLocation>
        <location evidence="1 6">Bacterial flagellum basal body</location>
    </subcellularLocation>
</comment>